<keyword evidence="5" id="KW-0677">Repeat</keyword>
<dbReference type="Gene3D" id="3.60.21.10">
    <property type="match status" value="1"/>
</dbReference>
<evidence type="ECO:0000256" key="10">
    <source>
        <dbReference type="PROSITE-ProRule" id="PRU00339"/>
    </source>
</evidence>
<dbReference type="PRINTS" id="PR00114">
    <property type="entry name" value="STPHPHTASE"/>
</dbReference>
<dbReference type="InterPro" id="IPR041753">
    <property type="entry name" value="PP5_C"/>
</dbReference>
<feature type="domain" description="Serine/threonine specific protein phosphatases" evidence="12">
    <location>
        <begin position="262"/>
        <end position="538"/>
    </location>
</feature>
<evidence type="ECO:0000256" key="11">
    <source>
        <dbReference type="SAM" id="MobiDB-lite"/>
    </source>
</evidence>
<evidence type="ECO:0000256" key="6">
    <source>
        <dbReference type="ARBA" id="ARBA00022801"/>
    </source>
</evidence>
<evidence type="ECO:0000256" key="7">
    <source>
        <dbReference type="ARBA" id="ARBA00022803"/>
    </source>
</evidence>
<dbReference type="InterPro" id="IPR029052">
    <property type="entry name" value="Metallo-depent_PP-like"/>
</dbReference>
<evidence type="ECO:0000313" key="13">
    <source>
        <dbReference type="EMBL" id="KAH8381647.1"/>
    </source>
</evidence>
<evidence type="ECO:0000256" key="5">
    <source>
        <dbReference type="ARBA" id="ARBA00022737"/>
    </source>
</evidence>
<dbReference type="AlphaFoldDB" id="A0AAD4K987"/>
<dbReference type="Pfam" id="PF00515">
    <property type="entry name" value="TPR_1"/>
    <property type="match status" value="1"/>
</dbReference>
<dbReference type="SUPFAM" id="SSF56300">
    <property type="entry name" value="Metallo-dependent phosphatases"/>
    <property type="match status" value="1"/>
</dbReference>
<dbReference type="SMART" id="SM00156">
    <property type="entry name" value="PP2Ac"/>
    <property type="match status" value="1"/>
</dbReference>
<dbReference type="Pfam" id="PF00149">
    <property type="entry name" value="Metallophos"/>
    <property type="match status" value="1"/>
</dbReference>
<dbReference type="Pfam" id="PF08321">
    <property type="entry name" value="PPP5"/>
    <property type="match status" value="1"/>
</dbReference>
<dbReference type="InterPro" id="IPR019734">
    <property type="entry name" value="TPR_rpt"/>
</dbReference>
<comment type="cofactor">
    <cofactor evidence="1">
        <name>Mn(2+)</name>
        <dbReference type="ChEBI" id="CHEBI:29035"/>
    </cofactor>
</comment>
<feature type="repeat" description="TPR" evidence="10">
    <location>
        <begin position="45"/>
        <end position="78"/>
    </location>
</feature>
<dbReference type="Gene3D" id="1.25.40.10">
    <property type="entry name" value="Tetratricopeptide repeat domain"/>
    <property type="match status" value="1"/>
</dbReference>
<dbReference type="GO" id="GO:0046872">
    <property type="term" value="F:metal ion binding"/>
    <property type="evidence" value="ECO:0007669"/>
    <property type="project" value="UniProtKB-KW"/>
</dbReference>
<evidence type="ECO:0000256" key="1">
    <source>
        <dbReference type="ARBA" id="ARBA00001936"/>
    </source>
</evidence>
<reference evidence="13" key="1">
    <citation type="journal article" date="2021" name="Mol. Ecol. Resour.">
        <title>Phylogenomic analyses of the genus Drosophila reveals genomic signals of climate adaptation.</title>
        <authorList>
            <person name="Li F."/>
            <person name="Rane R.V."/>
            <person name="Luria V."/>
            <person name="Xiong Z."/>
            <person name="Chen J."/>
            <person name="Li Z."/>
            <person name="Catullo R.A."/>
            <person name="Griffin P.C."/>
            <person name="Schiffer M."/>
            <person name="Pearce S."/>
            <person name="Lee S.F."/>
            <person name="McElroy K."/>
            <person name="Stocker A."/>
            <person name="Shirriffs J."/>
            <person name="Cockerell F."/>
            <person name="Coppin C."/>
            <person name="Sgro C.M."/>
            <person name="Karger A."/>
            <person name="Cain J.W."/>
            <person name="Weber J.A."/>
            <person name="Santpere G."/>
            <person name="Kirschner M.W."/>
            <person name="Hoffmann A.A."/>
            <person name="Oakeshott J.G."/>
            <person name="Zhang G."/>
        </authorList>
    </citation>
    <scope>NUCLEOTIDE SEQUENCE</scope>
    <source>
        <strain evidence="13">BGI-SZ-2011g</strain>
    </source>
</reference>
<dbReference type="PANTHER" id="PTHR45668">
    <property type="entry name" value="SERINE/THREONINE-PROTEIN PHOSPHATASE 5-RELATED"/>
    <property type="match status" value="1"/>
</dbReference>
<feature type="active site" description="Proton donor/acceptor" evidence="9">
    <location>
        <position position="362"/>
    </location>
</feature>
<dbReference type="InterPro" id="IPR011990">
    <property type="entry name" value="TPR-like_helical_dom_sf"/>
</dbReference>
<dbReference type="InterPro" id="IPR013235">
    <property type="entry name" value="PPP_dom"/>
</dbReference>
<evidence type="ECO:0000256" key="8">
    <source>
        <dbReference type="ARBA" id="ARBA00023211"/>
    </source>
</evidence>
<dbReference type="GO" id="GO:0004722">
    <property type="term" value="F:protein serine/threonine phosphatase activity"/>
    <property type="evidence" value="ECO:0007669"/>
    <property type="project" value="UniProtKB-EC"/>
</dbReference>
<dbReference type="InterPro" id="IPR006186">
    <property type="entry name" value="Ser/Thr-sp_prot-phosphatase"/>
</dbReference>
<keyword evidence="4" id="KW-0479">Metal-binding</keyword>
<dbReference type="EC" id="3.1.3.16" evidence="3"/>
<keyword evidence="14" id="KW-1185">Reference proteome</keyword>
<comment type="caution">
    <text evidence="13">The sequence shown here is derived from an EMBL/GenBank/DDBJ whole genome shotgun (WGS) entry which is preliminary data.</text>
</comment>
<dbReference type="EMBL" id="JAJJHW010000824">
    <property type="protein sequence ID" value="KAH8381647.1"/>
    <property type="molecule type" value="Genomic_DNA"/>
</dbReference>
<dbReference type="CDD" id="cd07417">
    <property type="entry name" value="MPP_PP5_C"/>
    <property type="match status" value="1"/>
</dbReference>
<keyword evidence="6" id="KW-0378">Hydrolase</keyword>
<dbReference type="InterPro" id="IPR004843">
    <property type="entry name" value="Calcineurin-like_PHP"/>
</dbReference>
<dbReference type="PIRSF" id="PIRSF033096">
    <property type="entry name" value="PPPtase_5"/>
    <property type="match status" value="1"/>
</dbReference>
<dbReference type="SUPFAM" id="SSF48452">
    <property type="entry name" value="TPR-like"/>
    <property type="match status" value="1"/>
</dbReference>
<proteinExistence type="inferred from homology"/>
<evidence type="ECO:0000256" key="4">
    <source>
        <dbReference type="ARBA" id="ARBA00022723"/>
    </source>
</evidence>
<feature type="compositionally biased region" description="Polar residues" evidence="11">
    <location>
        <begin position="1"/>
        <end position="26"/>
    </location>
</feature>
<dbReference type="InterPro" id="IPR051134">
    <property type="entry name" value="PPP_phosphatase"/>
</dbReference>
<dbReference type="SMART" id="SM00028">
    <property type="entry name" value="TPR"/>
    <property type="match status" value="3"/>
</dbReference>
<evidence type="ECO:0000256" key="2">
    <source>
        <dbReference type="ARBA" id="ARBA00008786"/>
    </source>
</evidence>
<name>A0AAD4K987_9MUSC</name>
<gene>
    <name evidence="13" type="ORF">KR093_010237</name>
</gene>
<evidence type="ECO:0000259" key="12">
    <source>
        <dbReference type="SMART" id="SM00156"/>
    </source>
</evidence>
<dbReference type="Proteomes" id="UP001200034">
    <property type="component" value="Unassembled WGS sequence"/>
</dbReference>
<evidence type="ECO:0000256" key="3">
    <source>
        <dbReference type="ARBA" id="ARBA00013081"/>
    </source>
</evidence>
<evidence type="ECO:0000256" key="9">
    <source>
        <dbReference type="PIRSR" id="PIRSR033096-1"/>
    </source>
</evidence>
<dbReference type="PANTHER" id="PTHR45668:SF5">
    <property type="entry name" value="SERINE_THREONINE-PROTEIN PHOSPHATASE 5"/>
    <property type="match status" value="1"/>
</dbReference>
<sequence>MSSSELENQQKCTDNLQEQASKVENSASKRDSAPEAGDDQGFAAAEQYKNKGNDLLKTKDFTKAIEMYSKAIELYPTSAIYYANRALAHLRQENFGLALQDGVSAVKTDPSYLKGYYRRAAAHMSLGKFKLALSDFEYVSIKFIKSDLLYSCWKCVSRLPSAGPMIRTPSLSIPNAIKLLKCAPLSELLQWISPRRRYRRCIEIWRTSVSVKMSMSMERKKYIRFTIAAIEDDYKGPQLEDGKVTLQFMKDLMEHYKAQKRLHRKFAYKILCDIDVYMRAQPSLVDIKVPDEEKFTVCGDIHGQFYDLMNIFEINGLPSEKNPYLFNGDFVDRGSFSVECIFTLFGFKLLYPNHFFLSRGNHESINMNQMYGFTGEVTAKYTSTMADIFTQVFNWLPLCHCINQKVLVMHGGLFSSDDVTLDQIRRIDRNCQPPEEGLMCELLWSDPQLWMGRGPSKRGVGIHFGPDVTEAFCKLNKLDYIIRSHEVKDIGYDEAHNGQCITVFSAPNYCDTMGNMGAFITITGNNLKPNFRSFEAVPHPDVKPMAYANSLMNWLA</sequence>
<keyword evidence="8" id="KW-0464">Manganese</keyword>
<accession>A0AAD4K987</accession>
<evidence type="ECO:0000313" key="14">
    <source>
        <dbReference type="Proteomes" id="UP001200034"/>
    </source>
</evidence>
<organism evidence="13 14">
    <name type="scientific">Drosophila rubida</name>
    <dbReference type="NCBI Taxonomy" id="30044"/>
    <lineage>
        <taxon>Eukaryota</taxon>
        <taxon>Metazoa</taxon>
        <taxon>Ecdysozoa</taxon>
        <taxon>Arthropoda</taxon>
        <taxon>Hexapoda</taxon>
        <taxon>Insecta</taxon>
        <taxon>Pterygota</taxon>
        <taxon>Neoptera</taxon>
        <taxon>Endopterygota</taxon>
        <taxon>Diptera</taxon>
        <taxon>Brachycera</taxon>
        <taxon>Muscomorpha</taxon>
        <taxon>Ephydroidea</taxon>
        <taxon>Drosophilidae</taxon>
        <taxon>Drosophila</taxon>
    </lineage>
</organism>
<dbReference type="PROSITE" id="PS50005">
    <property type="entry name" value="TPR"/>
    <property type="match status" value="1"/>
</dbReference>
<feature type="region of interest" description="Disordered" evidence="11">
    <location>
        <begin position="1"/>
        <end position="41"/>
    </location>
</feature>
<keyword evidence="7 10" id="KW-0802">TPR repeat</keyword>
<protein>
    <recommendedName>
        <fullName evidence="3">protein-serine/threonine phosphatase</fullName>
        <ecNumber evidence="3">3.1.3.16</ecNumber>
    </recommendedName>
</protein>
<comment type="similarity">
    <text evidence="2">Belongs to the PPP phosphatase family. PP-5 (PP-T) subfamily.</text>
</comment>
<dbReference type="FunFam" id="3.60.21.10:FF:000017">
    <property type="entry name" value="Serine/threonine-protein phosphatase"/>
    <property type="match status" value="1"/>
</dbReference>